<dbReference type="RefSeq" id="WP_344732303.1">
    <property type="nucleotide sequence ID" value="NZ_BAAAZH010000010.1"/>
</dbReference>
<keyword evidence="4" id="KW-1185">Reference proteome</keyword>
<feature type="compositionally biased region" description="Low complexity" evidence="1">
    <location>
        <begin position="162"/>
        <end position="172"/>
    </location>
</feature>
<gene>
    <name evidence="3" type="ORF">GCM10022215_11460</name>
</gene>
<feature type="transmembrane region" description="Helical" evidence="2">
    <location>
        <begin position="101"/>
        <end position="121"/>
    </location>
</feature>
<feature type="compositionally biased region" description="Gly residues" evidence="1">
    <location>
        <begin position="250"/>
        <end position="260"/>
    </location>
</feature>
<protein>
    <submittedName>
        <fullName evidence="3">Uncharacterized protein</fullName>
    </submittedName>
</protein>
<feature type="compositionally biased region" description="Low complexity" evidence="1">
    <location>
        <begin position="228"/>
        <end position="244"/>
    </location>
</feature>
<feature type="compositionally biased region" description="Low complexity" evidence="1">
    <location>
        <begin position="179"/>
        <end position="206"/>
    </location>
</feature>
<name>A0ABP7XFC8_9ACTN</name>
<comment type="caution">
    <text evidence="3">The sequence shown here is derived from an EMBL/GenBank/DDBJ whole genome shotgun (WGS) entry which is preliminary data.</text>
</comment>
<feature type="region of interest" description="Disordered" evidence="1">
    <location>
        <begin position="162"/>
        <end position="206"/>
    </location>
</feature>
<proteinExistence type="predicted"/>
<evidence type="ECO:0000256" key="2">
    <source>
        <dbReference type="SAM" id="Phobius"/>
    </source>
</evidence>
<accession>A0ABP7XFC8</accession>
<evidence type="ECO:0000256" key="1">
    <source>
        <dbReference type="SAM" id="MobiDB-lite"/>
    </source>
</evidence>
<evidence type="ECO:0000313" key="4">
    <source>
        <dbReference type="Proteomes" id="UP001501495"/>
    </source>
</evidence>
<reference evidence="4" key="1">
    <citation type="journal article" date="2019" name="Int. J. Syst. Evol. Microbiol.">
        <title>The Global Catalogue of Microorganisms (GCM) 10K type strain sequencing project: providing services to taxonomists for standard genome sequencing and annotation.</title>
        <authorList>
            <consortium name="The Broad Institute Genomics Platform"/>
            <consortium name="The Broad Institute Genome Sequencing Center for Infectious Disease"/>
            <person name="Wu L."/>
            <person name="Ma J."/>
        </authorList>
    </citation>
    <scope>NUCLEOTIDE SEQUENCE [LARGE SCALE GENOMIC DNA]</scope>
    <source>
        <strain evidence="4">JCM 16703</strain>
    </source>
</reference>
<sequence length="306" mass="29821">MTATRRPASESTTSTPASDTLWTTTFAALSPLRRDAIAGFLHGATPAADARRLGRTERDVLALRDSSLACWATLAADAGARGPLERLGRGAAALRRGDRRFLLRAGAVAAPVVGTAASAAAGTADARDRRRGVLIAVAVTGAVSLAGVLAAVVVHESPEVAPTAAAAPVDSDGTTADTAPGDPASEPASEPATDPASDPAAGDAADGADLLRVGPVVAGALLLPADPVGPAGASDGGSDAPSGEGDPGEASGGDGTGDPGAGDPDTPPSEDPGVSVETDPGSGRVRIVVRVPGADPIVIETPALRG</sequence>
<keyword evidence="2" id="KW-0812">Transmembrane</keyword>
<keyword evidence="2" id="KW-1133">Transmembrane helix</keyword>
<evidence type="ECO:0000313" key="3">
    <source>
        <dbReference type="EMBL" id="GAA4113873.1"/>
    </source>
</evidence>
<keyword evidence="2" id="KW-0472">Membrane</keyword>
<feature type="region of interest" description="Disordered" evidence="1">
    <location>
        <begin position="228"/>
        <end position="288"/>
    </location>
</feature>
<dbReference type="Proteomes" id="UP001501495">
    <property type="component" value="Unassembled WGS sequence"/>
</dbReference>
<feature type="transmembrane region" description="Helical" evidence="2">
    <location>
        <begin position="133"/>
        <end position="154"/>
    </location>
</feature>
<dbReference type="EMBL" id="BAAAZH010000010">
    <property type="protein sequence ID" value="GAA4113873.1"/>
    <property type="molecule type" value="Genomic_DNA"/>
</dbReference>
<organism evidence="3 4">
    <name type="scientific">Nocardioides fonticola</name>
    <dbReference type="NCBI Taxonomy" id="450363"/>
    <lineage>
        <taxon>Bacteria</taxon>
        <taxon>Bacillati</taxon>
        <taxon>Actinomycetota</taxon>
        <taxon>Actinomycetes</taxon>
        <taxon>Propionibacteriales</taxon>
        <taxon>Nocardioidaceae</taxon>
        <taxon>Nocardioides</taxon>
    </lineage>
</organism>